<dbReference type="PANTHER" id="PTHR13887:SF41">
    <property type="entry name" value="THIOREDOXIN SUPERFAMILY PROTEIN"/>
    <property type="match status" value="1"/>
</dbReference>
<organism evidence="2 3">
    <name type="scientific">Roseivirga pacifica</name>
    <dbReference type="NCBI Taxonomy" id="1267423"/>
    <lineage>
        <taxon>Bacteria</taxon>
        <taxon>Pseudomonadati</taxon>
        <taxon>Bacteroidota</taxon>
        <taxon>Cytophagia</taxon>
        <taxon>Cytophagales</taxon>
        <taxon>Roseivirgaceae</taxon>
        <taxon>Roseivirga</taxon>
    </lineage>
</organism>
<dbReference type="GO" id="GO:0016853">
    <property type="term" value="F:isomerase activity"/>
    <property type="evidence" value="ECO:0007669"/>
    <property type="project" value="UniProtKB-KW"/>
</dbReference>
<proteinExistence type="predicted"/>
<name>A0A1I0R7E5_9BACT</name>
<dbReference type="RefSeq" id="WP_090259696.1">
    <property type="nucleotide sequence ID" value="NZ_FOIR01000003.1"/>
</dbReference>
<sequence length="232" mass="26176">MKVEIWSDVVCPWCYIGKRRFEAALEQLEQKEKVEIEWKSFQLDPTTVTNTEQTNAQYLSKKYGVGITEAEQMVSNVTQVAAGVGLTYDLEHAVIANTFKAHRLIHLAKRYNKQDEMKERLLKAYFTEAKNIDDTPTLIAIGAELGIDADVTKEVLESDTYSEHVQTDIKEAQQIGVRGVPFFVFNRKYGISGAQETAVFKDTLDKAFAEWQADQPQIEVIDGDACTPEKGC</sequence>
<dbReference type="CDD" id="cd03024">
    <property type="entry name" value="DsbA_FrnE"/>
    <property type="match status" value="1"/>
</dbReference>
<gene>
    <name evidence="2" type="ORF">SAMN05216290_3183</name>
</gene>
<reference evidence="3" key="1">
    <citation type="submission" date="2016-10" db="EMBL/GenBank/DDBJ databases">
        <authorList>
            <person name="Varghese N."/>
            <person name="Submissions S."/>
        </authorList>
    </citation>
    <scope>NUCLEOTIDE SEQUENCE [LARGE SCALE GENOMIC DNA]</scope>
    <source>
        <strain evidence="3">CGMCC 1.12402</strain>
    </source>
</reference>
<evidence type="ECO:0000259" key="1">
    <source>
        <dbReference type="Pfam" id="PF01323"/>
    </source>
</evidence>
<accession>A0A1I0R7E5</accession>
<feature type="domain" description="DSBA-like thioredoxin" evidence="1">
    <location>
        <begin position="3"/>
        <end position="204"/>
    </location>
</feature>
<dbReference type="SUPFAM" id="SSF52833">
    <property type="entry name" value="Thioredoxin-like"/>
    <property type="match status" value="1"/>
</dbReference>
<dbReference type="InterPro" id="IPR001853">
    <property type="entry name" value="DSBA-like_thioredoxin_dom"/>
</dbReference>
<dbReference type="PANTHER" id="PTHR13887">
    <property type="entry name" value="GLUTATHIONE S-TRANSFERASE KAPPA"/>
    <property type="match status" value="1"/>
</dbReference>
<dbReference type="GeneID" id="99987861"/>
<dbReference type="InterPro" id="IPR036249">
    <property type="entry name" value="Thioredoxin-like_sf"/>
</dbReference>
<dbReference type="AlphaFoldDB" id="A0A1I0R7E5"/>
<keyword evidence="2" id="KW-0413">Isomerase</keyword>
<protein>
    <submittedName>
        <fullName evidence="2">Predicted dithiol-disulfide isomerase, DsbA family</fullName>
    </submittedName>
</protein>
<evidence type="ECO:0000313" key="3">
    <source>
        <dbReference type="Proteomes" id="UP000199437"/>
    </source>
</evidence>
<dbReference type="EMBL" id="FOIR01000003">
    <property type="protein sequence ID" value="SEW36472.1"/>
    <property type="molecule type" value="Genomic_DNA"/>
</dbReference>
<dbReference type="Pfam" id="PF01323">
    <property type="entry name" value="DSBA"/>
    <property type="match status" value="1"/>
</dbReference>
<keyword evidence="3" id="KW-1185">Reference proteome</keyword>
<dbReference type="Proteomes" id="UP000199437">
    <property type="component" value="Unassembled WGS sequence"/>
</dbReference>
<evidence type="ECO:0000313" key="2">
    <source>
        <dbReference type="EMBL" id="SEW36472.1"/>
    </source>
</evidence>
<dbReference type="OrthoDB" id="9799122at2"/>
<dbReference type="STRING" id="1267423.SAMN05216290_3183"/>
<dbReference type="Gene3D" id="3.40.30.10">
    <property type="entry name" value="Glutaredoxin"/>
    <property type="match status" value="1"/>
</dbReference>
<dbReference type="GO" id="GO:0016491">
    <property type="term" value="F:oxidoreductase activity"/>
    <property type="evidence" value="ECO:0007669"/>
    <property type="project" value="InterPro"/>
</dbReference>